<dbReference type="AlphaFoldDB" id="A0A8S1JC46"/>
<organism evidence="2 3">
    <name type="scientific">Ostreobium quekettii</name>
    <dbReference type="NCBI Taxonomy" id="121088"/>
    <lineage>
        <taxon>Eukaryota</taxon>
        <taxon>Viridiplantae</taxon>
        <taxon>Chlorophyta</taxon>
        <taxon>core chlorophytes</taxon>
        <taxon>Ulvophyceae</taxon>
        <taxon>TCBD clade</taxon>
        <taxon>Bryopsidales</taxon>
        <taxon>Ostreobineae</taxon>
        <taxon>Ostreobiaceae</taxon>
        <taxon>Ostreobium</taxon>
    </lineage>
</organism>
<dbReference type="SUPFAM" id="SSF52047">
    <property type="entry name" value="RNI-like"/>
    <property type="match status" value="1"/>
</dbReference>
<dbReference type="InterPro" id="IPR001611">
    <property type="entry name" value="Leu-rich_rpt"/>
</dbReference>
<dbReference type="GO" id="GO:0019005">
    <property type="term" value="C:SCF ubiquitin ligase complex"/>
    <property type="evidence" value="ECO:0007669"/>
    <property type="project" value="TreeGrafter"/>
</dbReference>
<dbReference type="PANTHER" id="PTHR13318:SF162">
    <property type="entry name" value="LEUCINE-RICH REPEAT FAMILY PROTEIN"/>
    <property type="match status" value="1"/>
</dbReference>
<dbReference type="OrthoDB" id="544129at2759"/>
<evidence type="ECO:0000313" key="3">
    <source>
        <dbReference type="Proteomes" id="UP000708148"/>
    </source>
</evidence>
<reference evidence="2" key="1">
    <citation type="submission" date="2020-12" db="EMBL/GenBank/DDBJ databases">
        <authorList>
            <person name="Iha C."/>
        </authorList>
    </citation>
    <scope>NUCLEOTIDE SEQUENCE</scope>
</reference>
<dbReference type="InterPro" id="IPR006553">
    <property type="entry name" value="Leu-rich_rpt_Cys-con_subtyp"/>
</dbReference>
<comment type="caution">
    <text evidence="2">The sequence shown here is derived from an EMBL/GenBank/DDBJ whole genome shotgun (WGS) entry which is preliminary data.</text>
</comment>
<keyword evidence="3" id="KW-1185">Reference proteome</keyword>
<comment type="subcellular location">
    <subcellularLocation>
        <location evidence="1">Cytoplasm</location>
        <location evidence="1">Cytoskeleton</location>
        <location evidence="1">Cilium axoneme</location>
    </subcellularLocation>
</comment>
<dbReference type="SMART" id="SM00367">
    <property type="entry name" value="LRR_CC"/>
    <property type="match status" value="6"/>
</dbReference>
<dbReference type="GO" id="GO:0005930">
    <property type="term" value="C:axoneme"/>
    <property type="evidence" value="ECO:0007669"/>
    <property type="project" value="UniProtKB-SubCell"/>
</dbReference>
<accession>A0A8S1JC46</accession>
<proteinExistence type="predicted"/>
<name>A0A8S1JC46_9CHLO</name>
<protein>
    <submittedName>
        <fullName evidence="2">Uncharacterized protein</fullName>
    </submittedName>
</protein>
<dbReference type="EMBL" id="CAJHUC010003107">
    <property type="protein sequence ID" value="CAD7705369.1"/>
    <property type="molecule type" value="Genomic_DNA"/>
</dbReference>
<dbReference type="PANTHER" id="PTHR13318">
    <property type="entry name" value="PARTNER OF PAIRED, ISOFORM B-RELATED"/>
    <property type="match status" value="1"/>
</dbReference>
<dbReference type="Gene3D" id="3.80.10.10">
    <property type="entry name" value="Ribonuclease Inhibitor"/>
    <property type="match status" value="4"/>
</dbReference>
<sequence length="372" mass="40147">MLQSLQYLKLSGFGSPGREAQITDAGLATIMGLTALTHLELRCCHTISGEGLLRQGCYLGKPLRASLIHVDFAYCKAIADVGLALMGNMTRLAHLDLEDCAEITDQGLHHLGNLTTLTYLELHAGSCTDEGLNSLGSLTRLTCQKITADDITDDGLLCLSRMCALNKLVVRDAFFFTGAGLGFMPDLGTLQSLDLVRCANISNEGMKYLTGMTSLTKLAFCESYAFSDVLLQYLTSMGSLRALCLSGDGCEDVTCKGLQYVGCCTALTLLRLDDCSAISAGFEHLDRLVFLSTLSLENCGITDDGVRLLSELASLKASLTYLSLAYCKHITGACLVHLTNFGRLSSLHLSDCNVSKDELDCFLEDMPMLCDM</sequence>
<dbReference type="Proteomes" id="UP000708148">
    <property type="component" value="Unassembled WGS sequence"/>
</dbReference>
<evidence type="ECO:0000256" key="1">
    <source>
        <dbReference type="ARBA" id="ARBA00004430"/>
    </source>
</evidence>
<dbReference type="InterPro" id="IPR032675">
    <property type="entry name" value="LRR_dom_sf"/>
</dbReference>
<dbReference type="GO" id="GO:0031146">
    <property type="term" value="P:SCF-dependent proteasomal ubiquitin-dependent protein catabolic process"/>
    <property type="evidence" value="ECO:0007669"/>
    <property type="project" value="TreeGrafter"/>
</dbReference>
<gene>
    <name evidence="2" type="ORF">OSTQU699_LOCUS10724</name>
</gene>
<evidence type="ECO:0000313" key="2">
    <source>
        <dbReference type="EMBL" id="CAD7705369.1"/>
    </source>
</evidence>
<dbReference type="Pfam" id="PF13516">
    <property type="entry name" value="LRR_6"/>
    <property type="match status" value="3"/>
</dbReference>